<evidence type="ECO:0000256" key="3">
    <source>
        <dbReference type="ARBA" id="ARBA00011245"/>
    </source>
</evidence>
<keyword evidence="7 10" id="KW-0255">Endonuclease</keyword>
<sequence>MYTDGSCLKNPGGPGGYAAIIQIGMLVKELYGAESSTTNNRMEMKAAIEALHFFNKPTNIILHTDSQYLRKGFAEGWVEKWKRTGWVTKAGTLVLNKELWQELDRLNSIHSVVWKWVKGHQGNPMNERCDELAVDAAVNEAEKIGWQYKKRIKTNEESNKKSKS</sequence>
<evidence type="ECO:0000313" key="13">
    <source>
        <dbReference type="Proteomes" id="UP001165492"/>
    </source>
</evidence>
<dbReference type="PANTHER" id="PTHR10642:SF26">
    <property type="entry name" value="RIBONUCLEASE H1"/>
    <property type="match status" value="1"/>
</dbReference>
<feature type="binding site" evidence="10">
    <location>
        <position position="65"/>
    </location>
    <ligand>
        <name>Mg(2+)</name>
        <dbReference type="ChEBI" id="CHEBI:18420"/>
        <label>1</label>
    </ligand>
</feature>
<dbReference type="RefSeq" id="WP_229537552.1">
    <property type="nucleotide sequence ID" value="NZ_JAJHJB010000099.1"/>
</dbReference>
<dbReference type="InterPro" id="IPR022892">
    <property type="entry name" value="RNaseHI"/>
</dbReference>
<dbReference type="EMBL" id="JAJHJB010000099">
    <property type="protein sequence ID" value="MCC5468691.1"/>
    <property type="molecule type" value="Genomic_DNA"/>
</dbReference>
<proteinExistence type="inferred from homology"/>
<keyword evidence="8 10" id="KW-0378">Hydrolase</keyword>
<keyword evidence="6 10" id="KW-0479">Metal-binding</keyword>
<evidence type="ECO:0000256" key="10">
    <source>
        <dbReference type="HAMAP-Rule" id="MF_00042"/>
    </source>
</evidence>
<evidence type="ECO:0000256" key="5">
    <source>
        <dbReference type="ARBA" id="ARBA00022722"/>
    </source>
</evidence>
<dbReference type="SUPFAM" id="SSF53098">
    <property type="entry name" value="Ribonuclease H-like"/>
    <property type="match status" value="1"/>
</dbReference>
<evidence type="ECO:0000256" key="7">
    <source>
        <dbReference type="ARBA" id="ARBA00022759"/>
    </source>
</evidence>
<keyword evidence="13" id="KW-1185">Reference proteome</keyword>
<evidence type="ECO:0000259" key="11">
    <source>
        <dbReference type="PROSITE" id="PS50879"/>
    </source>
</evidence>
<comment type="function">
    <text evidence="10">Endonuclease that specifically degrades the RNA of RNA-DNA hybrids.</text>
</comment>
<evidence type="ECO:0000313" key="12">
    <source>
        <dbReference type="EMBL" id="MCC5468691.1"/>
    </source>
</evidence>
<accession>A0ABS8HZT9</accession>
<reference evidence="12" key="1">
    <citation type="submission" date="2021-11" db="EMBL/GenBank/DDBJ databases">
        <title>Description of a new species Pelosinus isolated from the bottom sediments of Lake Baikal.</title>
        <authorList>
            <person name="Zakharyuk A."/>
        </authorList>
    </citation>
    <scope>NUCLEOTIDE SEQUENCE</scope>
    <source>
        <strain evidence="12">Bkl1</strain>
    </source>
</reference>
<dbReference type="Pfam" id="PF00075">
    <property type="entry name" value="RNase_H"/>
    <property type="match status" value="1"/>
</dbReference>
<comment type="caution">
    <text evidence="12">The sequence shown here is derived from an EMBL/GenBank/DDBJ whole genome shotgun (WGS) entry which is preliminary data.</text>
</comment>
<dbReference type="GO" id="GO:0004523">
    <property type="term" value="F:RNA-DNA hybrid ribonuclease activity"/>
    <property type="evidence" value="ECO:0007669"/>
    <property type="project" value="UniProtKB-EC"/>
</dbReference>
<evidence type="ECO:0000256" key="1">
    <source>
        <dbReference type="ARBA" id="ARBA00000077"/>
    </source>
</evidence>
<keyword evidence="10" id="KW-0963">Cytoplasm</keyword>
<feature type="binding site" evidence="10">
    <location>
        <position position="43"/>
    </location>
    <ligand>
        <name>Mg(2+)</name>
        <dbReference type="ChEBI" id="CHEBI:18420"/>
        <label>1</label>
    </ligand>
</feature>
<dbReference type="PANTHER" id="PTHR10642">
    <property type="entry name" value="RIBONUCLEASE H1"/>
    <property type="match status" value="1"/>
</dbReference>
<evidence type="ECO:0000256" key="6">
    <source>
        <dbReference type="ARBA" id="ARBA00022723"/>
    </source>
</evidence>
<gene>
    <name evidence="10 12" type="primary">rnhA</name>
    <name evidence="12" type="ORF">LMF89_25480</name>
</gene>
<dbReference type="Proteomes" id="UP001165492">
    <property type="component" value="Unassembled WGS sequence"/>
</dbReference>
<feature type="binding site" evidence="10">
    <location>
        <position position="130"/>
    </location>
    <ligand>
        <name>Mg(2+)</name>
        <dbReference type="ChEBI" id="CHEBI:18420"/>
        <label>2</label>
    </ligand>
</feature>
<dbReference type="InterPro" id="IPR050092">
    <property type="entry name" value="RNase_H"/>
</dbReference>
<dbReference type="InterPro" id="IPR036397">
    <property type="entry name" value="RNaseH_sf"/>
</dbReference>
<evidence type="ECO:0000256" key="2">
    <source>
        <dbReference type="ARBA" id="ARBA00005300"/>
    </source>
</evidence>
<dbReference type="Gene3D" id="3.30.420.10">
    <property type="entry name" value="Ribonuclease H-like superfamily/Ribonuclease H"/>
    <property type="match status" value="1"/>
</dbReference>
<comment type="similarity">
    <text evidence="2 10">Belongs to the RNase H family.</text>
</comment>
<comment type="subcellular location">
    <subcellularLocation>
        <location evidence="10">Cytoplasm</location>
    </subcellularLocation>
</comment>
<evidence type="ECO:0000256" key="8">
    <source>
        <dbReference type="ARBA" id="ARBA00022801"/>
    </source>
</evidence>
<feature type="binding site" evidence="10">
    <location>
        <position position="4"/>
    </location>
    <ligand>
        <name>Mg(2+)</name>
        <dbReference type="ChEBI" id="CHEBI:18420"/>
        <label>2</label>
    </ligand>
</feature>
<name>A0ABS8HZT9_9FIRM</name>
<evidence type="ECO:0000256" key="9">
    <source>
        <dbReference type="ARBA" id="ARBA00022842"/>
    </source>
</evidence>
<dbReference type="CDD" id="cd09278">
    <property type="entry name" value="RNase_HI_prokaryote_like"/>
    <property type="match status" value="1"/>
</dbReference>
<keyword evidence="9 10" id="KW-0460">Magnesium</keyword>
<dbReference type="HAMAP" id="MF_00042">
    <property type="entry name" value="RNase_H"/>
    <property type="match status" value="1"/>
</dbReference>
<organism evidence="12 13">
    <name type="scientific">Pelosinus baikalensis</name>
    <dbReference type="NCBI Taxonomy" id="2892015"/>
    <lineage>
        <taxon>Bacteria</taxon>
        <taxon>Bacillati</taxon>
        <taxon>Bacillota</taxon>
        <taxon>Negativicutes</taxon>
        <taxon>Selenomonadales</taxon>
        <taxon>Sporomusaceae</taxon>
        <taxon>Pelosinus</taxon>
    </lineage>
</organism>
<protein>
    <recommendedName>
        <fullName evidence="4 10">Ribonuclease H</fullName>
        <shortName evidence="10">RNase H</shortName>
        <ecNumber evidence="4 10">3.1.26.4</ecNumber>
    </recommendedName>
</protein>
<dbReference type="InterPro" id="IPR002156">
    <property type="entry name" value="RNaseH_domain"/>
</dbReference>
<feature type="domain" description="RNase H type-1" evidence="11">
    <location>
        <begin position="1"/>
        <end position="138"/>
    </location>
</feature>
<dbReference type="EC" id="3.1.26.4" evidence="4 10"/>
<feature type="binding site" evidence="10">
    <location>
        <position position="4"/>
    </location>
    <ligand>
        <name>Mg(2+)</name>
        <dbReference type="ChEBI" id="CHEBI:18420"/>
        <label>1</label>
    </ligand>
</feature>
<comment type="cofactor">
    <cofactor evidence="10">
        <name>Mg(2+)</name>
        <dbReference type="ChEBI" id="CHEBI:18420"/>
    </cofactor>
    <text evidence="10">Binds 1 Mg(2+) ion per subunit. May bind a second metal ion at a regulatory site, or after substrate binding.</text>
</comment>
<dbReference type="InterPro" id="IPR012337">
    <property type="entry name" value="RNaseH-like_sf"/>
</dbReference>
<dbReference type="PROSITE" id="PS50879">
    <property type="entry name" value="RNASE_H_1"/>
    <property type="match status" value="1"/>
</dbReference>
<dbReference type="NCBIfam" id="NF001236">
    <property type="entry name" value="PRK00203.1"/>
    <property type="match status" value="1"/>
</dbReference>
<evidence type="ECO:0000256" key="4">
    <source>
        <dbReference type="ARBA" id="ARBA00012180"/>
    </source>
</evidence>
<comment type="subunit">
    <text evidence="3 10">Monomer.</text>
</comment>
<comment type="catalytic activity">
    <reaction evidence="1 10">
        <text>Endonucleolytic cleavage to 5'-phosphomonoester.</text>
        <dbReference type="EC" id="3.1.26.4"/>
    </reaction>
</comment>
<keyword evidence="5 10" id="KW-0540">Nuclease</keyword>